<sequence>MSTRSSSKALSNKQSGCGGGCVIYFVFGIFTLVGAVNSYVMLFQPMTKFLAVQSWEETPCEITKSELDRFGDELSAHVDYAYTFEGKEYRCAQLRYHGHPNFDIIKSDVTDWEKRLQEGNQTVCYVDSDKPRQAVLIRDFPLEMLFGLIPLGFLGIGIGGLLIGPRMLKGGETSKRASTAWPSDADPATASERNDFVARIQSQISGGMETWIPEGQTGPQELKSNSSPLLTFLGVVLFACIWNGIVSIFVMEVISDWQAGNGSWGMTLFMTPFLLVGIGGVLAAIYYFLALFNPKVQMFVSSPSLMMGETLQAKWVLRGRLSGISDFKVKLIGEEWCQYRRGTNTYTDTSTFYYVIAVATSDPYEIESGEVEIVIPTDTMHSFDASNNKIKWTLEVHGDIKLWPDVKNKFPLVILPARAQK</sequence>
<dbReference type="Pfam" id="PF12158">
    <property type="entry name" value="DUF3592"/>
    <property type="match status" value="1"/>
</dbReference>
<dbReference type="OrthoDB" id="228317at2"/>
<protein>
    <recommendedName>
        <fullName evidence="2">DUF3592 domain-containing protein</fullName>
    </recommendedName>
</protein>
<dbReference type="InterPro" id="IPR021994">
    <property type="entry name" value="DUF3592"/>
</dbReference>
<organism evidence="3 4">
    <name type="scientific">Rubinisphaera brasiliensis (strain ATCC 49424 / DSM 5305 / JCM 21570 / IAM 15109 / NBRC 103401 / IFAM 1448)</name>
    <name type="common">Planctomyces brasiliensis</name>
    <dbReference type="NCBI Taxonomy" id="756272"/>
    <lineage>
        <taxon>Bacteria</taxon>
        <taxon>Pseudomonadati</taxon>
        <taxon>Planctomycetota</taxon>
        <taxon>Planctomycetia</taxon>
        <taxon>Planctomycetales</taxon>
        <taxon>Planctomycetaceae</taxon>
        <taxon>Rubinisphaera</taxon>
    </lineage>
</organism>
<evidence type="ECO:0000313" key="3">
    <source>
        <dbReference type="EMBL" id="ADY61577.1"/>
    </source>
</evidence>
<dbReference type="EMBL" id="CP002546">
    <property type="protein sequence ID" value="ADY61577.1"/>
    <property type="molecule type" value="Genomic_DNA"/>
</dbReference>
<evidence type="ECO:0000313" key="4">
    <source>
        <dbReference type="Proteomes" id="UP000006860"/>
    </source>
</evidence>
<evidence type="ECO:0000259" key="2">
    <source>
        <dbReference type="Pfam" id="PF12158"/>
    </source>
</evidence>
<feature type="transmembrane region" description="Helical" evidence="1">
    <location>
        <begin position="263"/>
        <end position="289"/>
    </location>
</feature>
<feature type="transmembrane region" description="Helical" evidence="1">
    <location>
        <begin position="144"/>
        <end position="164"/>
    </location>
</feature>
<dbReference type="KEGG" id="pbs:Plabr_4000"/>
<dbReference type="STRING" id="756272.Plabr_4000"/>
<proteinExistence type="predicted"/>
<keyword evidence="1" id="KW-0472">Membrane</keyword>
<evidence type="ECO:0000256" key="1">
    <source>
        <dbReference type="SAM" id="Phobius"/>
    </source>
</evidence>
<keyword evidence="4" id="KW-1185">Reference proteome</keyword>
<dbReference type="RefSeq" id="WP_013630294.1">
    <property type="nucleotide sequence ID" value="NC_015174.1"/>
</dbReference>
<feature type="transmembrane region" description="Helical" evidence="1">
    <location>
        <begin position="229"/>
        <end position="251"/>
    </location>
</feature>
<dbReference type="HOGENOM" id="CLU_693909_0_0_0"/>
<keyword evidence="1" id="KW-0812">Transmembrane</keyword>
<dbReference type="Proteomes" id="UP000006860">
    <property type="component" value="Chromosome"/>
</dbReference>
<dbReference type="eggNOG" id="ENOG503130V">
    <property type="taxonomic scope" value="Bacteria"/>
</dbReference>
<dbReference type="AlphaFoldDB" id="F0SFX0"/>
<accession>F0SFX0</accession>
<gene>
    <name evidence="3" type="ordered locus">Plabr_4000</name>
</gene>
<keyword evidence="1" id="KW-1133">Transmembrane helix</keyword>
<feature type="domain" description="DUF3592" evidence="2">
    <location>
        <begin position="58"/>
        <end position="140"/>
    </location>
</feature>
<reference evidence="4" key="1">
    <citation type="submission" date="2011-02" db="EMBL/GenBank/DDBJ databases">
        <title>The complete genome of Planctomyces brasiliensis DSM 5305.</title>
        <authorList>
            <person name="Lucas S."/>
            <person name="Copeland A."/>
            <person name="Lapidus A."/>
            <person name="Bruce D."/>
            <person name="Goodwin L."/>
            <person name="Pitluck S."/>
            <person name="Kyrpides N."/>
            <person name="Mavromatis K."/>
            <person name="Pagani I."/>
            <person name="Ivanova N."/>
            <person name="Ovchinnikova G."/>
            <person name="Lu M."/>
            <person name="Detter J.C."/>
            <person name="Han C."/>
            <person name="Land M."/>
            <person name="Hauser L."/>
            <person name="Markowitz V."/>
            <person name="Cheng J.-F."/>
            <person name="Hugenholtz P."/>
            <person name="Woyke T."/>
            <person name="Wu D."/>
            <person name="Tindall B."/>
            <person name="Pomrenke H.G."/>
            <person name="Brambilla E."/>
            <person name="Klenk H.-P."/>
            <person name="Eisen J.A."/>
        </authorList>
    </citation>
    <scope>NUCLEOTIDE SEQUENCE [LARGE SCALE GENOMIC DNA]</scope>
    <source>
        <strain evidence="4">ATCC 49424 / DSM 5305 / JCM 21570 / NBRC 103401 / IFAM 1448</strain>
    </source>
</reference>
<feature type="transmembrane region" description="Helical" evidence="1">
    <location>
        <begin position="21"/>
        <end position="42"/>
    </location>
</feature>
<name>F0SFX0_RUBBR</name>